<evidence type="ECO:0000256" key="1">
    <source>
        <dbReference type="SAM" id="SignalP"/>
    </source>
</evidence>
<proteinExistence type="predicted"/>
<evidence type="ECO:0000313" key="6">
    <source>
        <dbReference type="Proteomes" id="UP000326364"/>
    </source>
</evidence>
<dbReference type="GO" id="GO:0071555">
    <property type="term" value="P:cell wall organization"/>
    <property type="evidence" value="ECO:0007669"/>
    <property type="project" value="InterPro"/>
</dbReference>
<dbReference type="GO" id="GO:0030288">
    <property type="term" value="C:outer membrane-bounded periplasmic space"/>
    <property type="evidence" value="ECO:0007669"/>
    <property type="project" value="InterPro"/>
</dbReference>
<protein>
    <submittedName>
        <fullName evidence="4">Molecular chaperone</fullName>
    </submittedName>
</protein>
<dbReference type="InterPro" id="IPR008962">
    <property type="entry name" value="PapD-like_sf"/>
</dbReference>
<dbReference type="EMBL" id="VYQB01000021">
    <property type="protein sequence ID" value="KAA9012653.1"/>
    <property type="molecule type" value="Genomic_DNA"/>
</dbReference>
<dbReference type="PANTHER" id="PTHR30251:SF4">
    <property type="entry name" value="SLR1668 PROTEIN"/>
    <property type="match status" value="1"/>
</dbReference>
<evidence type="ECO:0000313" key="3">
    <source>
        <dbReference type="EMBL" id="KAA9012653.1"/>
    </source>
</evidence>
<name>A0A5J5HRW8_9SPHN</name>
<gene>
    <name evidence="4" type="ORF">F4U95_20885</name>
    <name evidence="3" type="ORF">F4U96_20770</name>
</gene>
<evidence type="ECO:0000259" key="2">
    <source>
        <dbReference type="Pfam" id="PF00345"/>
    </source>
</evidence>
<dbReference type="InterPro" id="IPR013783">
    <property type="entry name" value="Ig-like_fold"/>
</dbReference>
<dbReference type="InterPro" id="IPR050643">
    <property type="entry name" value="Periplasmic_pilus_chap"/>
</dbReference>
<dbReference type="RefSeq" id="WP_150426826.1">
    <property type="nucleotide sequence ID" value="NZ_VYQA01000021.1"/>
</dbReference>
<dbReference type="Proteomes" id="UP000325933">
    <property type="component" value="Unassembled WGS sequence"/>
</dbReference>
<accession>A0A5J5HRW8</accession>
<evidence type="ECO:0000313" key="5">
    <source>
        <dbReference type="Proteomes" id="UP000325933"/>
    </source>
</evidence>
<organism evidence="4 5">
    <name type="scientific">Sphingobium limneticum</name>
    <dbReference type="NCBI Taxonomy" id="1007511"/>
    <lineage>
        <taxon>Bacteria</taxon>
        <taxon>Pseudomonadati</taxon>
        <taxon>Pseudomonadota</taxon>
        <taxon>Alphaproteobacteria</taxon>
        <taxon>Sphingomonadales</taxon>
        <taxon>Sphingomonadaceae</taxon>
        <taxon>Sphingobium</taxon>
    </lineage>
</organism>
<reference evidence="5 6" key="1">
    <citation type="submission" date="2019-09" db="EMBL/GenBank/DDBJ databases">
        <authorList>
            <person name="Feng G."/>
        </authorList>
    </citation>
    <scope>NUCLEOTIDE SEQUENCE [LARGE SCALE GENOMIC DNA]</scope>
    <source>
        <strain evidence="4 5">KACC 19283</strain>
        <strain evidence="3 6">KACC 19284</strain>
    </source>
</reference>
<dbReference type="PANTHER" id="PTHR30251">
    <property type="entry name" value="PILUS ASSEMBLY CHAPERONE"/>
    <property type="match status" value="1"/>
</dbReference>
<dbReference type="EMBL" id="VYQA01000021">
    <property type="protein sequence ID" value="KAA9024998.1"/>
    <property type="molecule type" value="Genomic_DNA"/>
</dbReference>
<evidence type="ECO:0000313" key="4">
    <source>
        <dbReference type="EMBL" id="KAA9024998.1"/>
    </source>
</evidence>
<dbReference type="Pfam" id="PF00345">
    <property type="entry name" value="PapD_N"/>
    <property type="match status" value="1"/>
</dbReference>
<keyword evidence="6" id="KW-1185">Reference proteome</keyword>
<dbReference type="AlphaFoldDB" id="A0A5J5HRW8"/>
<feature type="chain" id="PRO_5023852875" evidence="1">
    <location>
        <begin position="25"/>
        <end position="200"/>
    </location>
</feature>
<feature type="domain" description="Pili assembly chaperone N-terminal" evidence="2">
    <location>
        <begin position="27"/>
        <end position="141"/>
    </location>
</feature>
<dbReference type="Gene3D" id="2.60.40.10">
    <property type="entry name" value="Immunoglobulins"/>
    <property type="match status" value="1"/>
</dbReference>
<keyword evidence="1" id="KW-0732">Signal</keyword>
<comment type="caution">
    <text evidence="4">The sequence shown here is derived from an EMBL/GenBank/DDBJ whole genome shotgun (WGS) entry which is preliminary data.</text>
</comment>
<feature type="signal peptide" evidence="1">
    <location>
        <begin position="1"/>
        <end position="24"/>
    </location>
</feature>
<dbReference type="InterPro" id="IPR016147">
    <property type="entry name" value="Pili_assmbl_chaperone_N"/>
</dbReference>
<dbReference type="SUPFAM" id="SSF49354">
    <property type="entry name" value="PapD-like"/>
    <property type="match status" value="1"/>
</dbReference>
<sequence>MRHLLLRGAIAMLLALAVPATAHATTLKIYPVLIQLDGKTPVQTMTIENSSDALARMQVRVVAWRQENGQDLFEGTRDILANPPLFEVAAGAQQIARFGLRTTAGATEKSYRIFLEEIPTERPLAPGEVRTLLRVSIPIFVPAPGAQPSLDWQVSAAGNRQLSVVVRNTAQSARSCDFGHVEEQRLNMAIYQARSCPPIS</sequence>
<dbReference type="Proteomes" id="UP000326364">
    <property type="component" value="Unassembled WGS sequence"/>
</dbReference>